<dbReference type="SUPFAM" id="SSF57850">
    <property type="entry name" value="RING/U-box"/>
    <property type="match status" value="1"/>
</dbReference>
<dbReference type="GO" id="GO:0045202">
    <property type="term" value="C:synapse"/>
    <property type="evidence" value="ECO:0007669"/>
    <property type="project" value="GOC"/>
</dbReference>
<dbReference type="InterPro" id="IPR011992">
    <property type="entry name" value="EF-hand-dom_pair"/>
</dbReference>
<sequence length="490" mass="56946">MENLLTDPCIEYNKMMAEIQACNSFKYSAYRTAYKLLILHKYLGFQNVSLDLIKGVFMKYQIHSTDNYLVLNPEETENLLYDIFFAASKQHGSNFNFQMFLELTKMFLKNIPINQRNSNTVLFLKVVLICLSTSSLQAKYQYWFSQLVDHNLCLPRRRLQLLLQILMMITEYLSESNTFSETLIQPTLDSCFTKNQSVLGISEDEFILWVKKEPQFLVWLSTFHRLSISLNVNHNVQCSACGILPIVGLRYHCLQCIQYDLCQLCFFTARSNKHHKPRHIIREYCTQSSFYETASVFIKEVFKRLCGHSTKLQYLPVNISGSIKLDSSCEKNVSIETSSNRNQAEQKYCLQNTEDGIRSELQRITSEIEKEARLMLSDVATEISTNYLIDHQARFLQERLDKIKALQYSLANRKEDRSIQNEIPALQSPLMSEIEKDSTLLIPNSSGFSTWLESTENDETYSKQLHSELEHIMTKLNCMLESNFSLNEDS</sequence>
<keyword evidence="3" id="KW-0963">Cytoplasm</keyword>
<dbReference type="InterPro" id="IPR015154">
    <property type="entry name" value="EF-hand_dom_typ2"/>
</dbReference>
<dbReference type="Pfam" id="PF09068">
    <property type="entry name" value="EF-hand_2"/>
    <property type="match status" value="1"/>
</dbReference>
<proteinExistence type="predicted"/>
<comment type="subcellular location">
    <subcellularLocation>
        <location evidence="2">Cell membrane</location>
        <location evidence="2">Sarcolemma</location>
        <topology evidence="2">Peripheral membrane protein</topology>
        <orientation evidence="2">Cytoplasmic side</orientation>
    </subcellularLocation>
    <subcellularLocation>
        <location evidence="1">Cytoplasm</location>
        <location evidence="1">Cytoskeleton</location>
    </subcellularLocation>
</comment>
<accession>A0A9P0H4P5</accession>
<evidence type="ECO:0000256" key="4">
    <source>
        <dbReference type="ARBA" id="ARBA00022723"/>
    </source>
</evidence>
<evidence type="ECO:0000256" key="9">
    <source>
        <dbReference type="PROSITE-ProRule" id="PRU00228"/>
    </source>
</evidence>
<evidence type="ECO:0000313" key="12">
    <source>
        <dbReference type="Proteomes" id="UP001152798"/>
    </source>
</evidence>
<dbReference type="GO" id="GO:0046716">
    <property type="term" value="P:muscle cell cellular homeostasis"/>
    <property type="evidence" value="ECO:0007669"/>
    <property type="project" value="UniProtKB-ARBA"/>
</dbReference>
<dbReference type="InterPro" id="IPR043145">
    <property type="entry name" value="Znf_ZZ_sf"/>
</dbReference>
<evidence type="ECO:0000256" key="5">
    <source>
        <dbReference type="ARBA" id="ARBA00022771"/>
    </source>
</evidence>
<keyword evidence="6" id="KW-0862">Zinc</keyword>
<dbReference type="SMART" id="SM00291">
    <property type="entry name" value="ZnF_ZZ"/>
    <property type="match status" value="1"/>
</dbReference>
<dbReference type="OrthoDB" id="10014385at2759"/>
<organism evidence="11 12">
    <name type="scientific">Nezara viridula</name>
    <name type="common">Southern green stink bug</name>
    <name type="synonym">Cimex viridulus</name>
    <dbReference type="NCBI Taxonomy" id="85310"/>
    <lineage>
        <taxon>Eukaryota</taxon>
        <taxon>Metazoa</taxon>
        <taxon>Ecdysozoa</taxon>
        <taxon>Arthropoda</taxon>
        <taxon>Hexapoda</taxon>
        <taxon>Insecta</taxon>
        <taxon>Pterygota</taxon>
        <taxon>Neoptera</taxon>
        <taxon>Paraneoptera</taxon>
        <taxon>Hemiptera</taxon>
        <taxon>Heteroptera</taxon>
        <taxon>Panheteroptera</taxon>
        <taxon>Pentatomomorpha</taxon>
        <taxon>Pentatomoidea</taxon>
        <taxon>Pentatomidae</taxon>
        <taxon>Pentatominae</taxon>
        <taxon>Nezara</taxon>
    </lineage>
</organism>
<dbReference type="EMBL" id="OV725078">
    <property type="protein sequence ID" value="CAH1394217.1"/>
    <property type="molecule type" value="Genomic_DNA"/>
</dbReference>
<dbReference type="GO" id="GO:0099536">
    <property type="term" value="P:synaptic signaling"/>
    <property type="evidence" value="ECO:0007669"/>
    <property type="project" value="TreeGrafter"/>
</dbReference>
<dbReference type="Gene3D" id="3.30.60.90">
    <property type="match status" value="1"/>
</dbReference>
<dbReference type="PANTHER" id="PTHR12268:SF14">
    <property type="entry name" value="DYSTROPHIN-1"/>
    <property type="match status" value="1"/>
</dbReference>
<keyword evidence="5 9" id="KW-0863">Zinc-finger</keyword>
<dbReference type="PANTHER" id="PTHR12268">
    <property type="entry name" value="E3 UBIQUITIN-PROTEIN LIGASE KCMF1"/>
    <property type="match status" value="1"/>
</dbReference>
<keyword evidence="12" id="KW-1185">Reference proteome</keyword>
<dbReference type="Gene3D" id="6.10.140.70">
    <property type="match status" value="1"/>
</dbReference>
<keyword evidence="4" id="KW-0479">Metal-binding</keyword>
<dbReference type="Pfam" id="PF00569">
    <property type="entry name" value="ZZ"/>
    <property type="match status" value="1"/>
</dbReference>
<feature type="domain" description="ZZ-type" evidence="10">
    <location>
        <begin position="233"/>
        <end position="289"/>
    </location>
</feature>
<evidence type="ECO:0000256" key="2">
    <source>
        <dbReference type="ARBA" id="ARBA00004278"/>
    </source>
</evidence>
<dbReference type="GO" id="GO:0008270">
    <property type="term" value="F:zinc ion binding"/>
    <property type="evidence" value="ECO:0007669"/>
    <property type="project" value="UniProtKB-KW"/>
</dbReference>
<dbReference type="GO" id="GO:0016010">
    <property type="term" value="C:dystrophin-associated glycoprotein complex"/>
    <property type="evidence" value="ECO:0007669"/>
    <property type="project" value="UniProtKB-ARBA"/>
</dbReference>
<dbReference type="SUPFAM" id="SSF47473">
    <property type="entry name" value="EF-hand"/>
    <property type="match status" value="2"/>
</dbReference>
<dbReference type="InterPro" id="IPR015153">
    <property type="entry name" value="EF-hand_dom_typ1"/>
</dbReference>
<dbReference type="Pfam" id="PF09069">
    <property type="entry name" value="EF-hand_3"/>
    <property type="match status" value="1"/>
</dbReference>
<gene>
    <name evidence="11" type="ORF">NEZAVI_LOCUS4751</name>
</gene>
<dbReference type="GO" id="GO:0050804">
    <property type="term" value="P:modulation of chemical synaptic transmission"/>
    <property type="evidence" value="ECO:0007669"/>
    <property type="project" value="UniProtKB-ARBA"/>
</dbReference>
<dbReference type="Proteomes" id="UP001152798">
    <property type="component" value="Chromosome 2"/>
</dbReference>
<evidence type="ECO:0000256" key="8">
    <source>
        <dbReference type="ARBA" id="ARBA00023212"/>
    </source>
</evidence>
<dbReference type="PROSITE" id="PS50135">
    <property type="entry name" value="ZF_ZZ_2"/>
    <property type="match status" value="1"/>
</dbReference>
<keyword evidence="8" id="KW-0206">Cytoskeleton</keyword>
<reference evidence="11" key="1">
    <citation type="submission" date="2022-01" db="EMBL/GenBank/DDBJ databases">
        <authorList>
            <person name="King R."/>
        </authorList>
    </citation>
    <scope>NUCLEOTIDE SEQUENCE</scope>
</reference>
<evidence type="ECO:0000256" key="7">
    <source>
        <dbReference type="ARBA" id="ARBA00022837"/>
    </source>
</evidence>
<dbReference type="Gene3D" id="1.10.238.10">
    <property type="entry name" value="EF-hand"/>
    <property type="match status" value="1"/>
</dbReference>
<evidence type="ECO:0000256" key="1">
    <source>
        <dbReference type="ARBA" id="ARBA00004245"/>
    </source>
</evidence>
<evidence type="ECO:0000256" key="3">
    <source>
        <dbReference type="ARBA" id="ARBA00022490"/>
    </source>
</evidence>
<dbReference type="AlphaFoldDB" id="A0A9P0H4P5"/>
<dbReference type="InterPro" id="IPR000433">
    <property type="entry name" value="Znf_ZZ"/>
</dbReference>
<evidence type="ECO:0000259" key="10">
    <source>
        <dbReference type="PROSITE" id="PS50135"/>
    </source>
</evidence>
<evidence type="ECO:0000313" key="11">
    <source>
        <dbReference type="EMBL" id="CAH1394217.1"/>
    </source>
</evidence>
<name>A0A9P0H4P5_NEZVI</name>
<protein>
    <recommendedName>
        <fullName evidence="10">ZZ-type domain-containing protein</fullName>
    </recommendedName>
</protein>
<evidence type="ECO:0000256" key="6">
    <source>
        <dbReference type="ARBA" id="ARBA00022833"/>
    </source>
</evidence>
<dbReference type="InterPro" id="IPR050774">
    <property type="entry name" value="KCMF1/Dystrophin"/>
</dbReference>
<keyword evidence="7" id="KW-0106">Calcium</keyword>
<dbReference type="GO" id="GO:0005737">
    <property type="term" value="C:cytoplasm"/>
    <property type="evidence" value="ECO:0007669"/>
    <property type="project" value="UniProtKB-SubCell"/>
</dbReference>